<proteinExistence type="predicted"/>
<evidence type="ECO:0000313" key="1">
    <source>
        <dbReference type="Ensembl" id="ENSGAGP00000014507.1"/>
    </source>
</evidence>
<dbReference type="Ensembl" id="ENSGAGT00000016594.1">
    <property type="protein sequence ID" value="ENSGAGP00000014507.1"/>
    <property type="gene ID" value="ENSGAGG00000011025.1"/>
</dbReference>
<dbReference type="Gene3D" id="3.30.420.40">
    <property type="match status" value="1"/>
</dbReference>
<reference evidence="2" key="1">
    <citation type="journal article" date="2017" name="PLoS ONE">
        <title>The Agassiz's desert tortoise genome provides a resource for the conservation of a threatened species.</title>
        <authorList>
            <person name="Tollis M."/>
            <person name="DeNardo D.F."/>
            <person name="Cornelius J.A."/>
            <person name="Dolby G.A."/>
            <person name="Edwards T."/>
            <person name="Henen B.T."/>
            <person name="Karl A.E."/>
            <person name="Murphy R.W."/>
            <person name="Kusumi K."/>
        </authorList>
    </citation>
    <scope>NUCLEOTIDE SEQUENCE [LARGE SCALE GENOMIC DNA]</scope>
</reference>
<dbReference type="Proteomes" id="UP000291020">
    <property type="component" value="Unassembled WGS sequence"/>
</dbReference>
<name>A0A452HHY1_9SAUR</name>
<accession>A0A452HHY1</accession>
<keyword evidence="2" id="KW-1185">Reference proteome</keyword>
<evidence type="ECO:0008006" key="3">
    <source>
        <dbReference type="Google" id="ProtNLM"/>
    </source>
</evidence>
<organism evidence="1 2">
    <name type="scientific">Gopherus agassizii</name>
    <name type="common">Agassiz's desert tortoise</name>
    <dbReference type="NCBI Taxonomy" id="38772"/>
    <lineage>
        <taxon>Eukaryota</taxon>
        <taxon>Metazoa</taxon>
        <taxon>Chordata</taxon>
        <taxon>Craniata</taxon>
        <taxon>Vertebrata</taxon>
        <taxon>Euteleostomi</taxon>
        <taxon>Archelosauria</taxon>
        <taxon>Testudinata</taxon>
        <taxon>Testudines</taxon>
        <taxon>Cryptodira</taxon>
        <taxon>Durocryptodira</taxon>
        <taxon>Testudinoidea</taxon>
        <taxon>Testudinidae</taxon>
        <taxon>Gopherus</taxon>
    </lineage>
</organism>
<dbReference type="AlphaFoldDB" id="A0A452HHY1"/>
<sequence>TMAASAAPCYLGWDFSTQQLKVIAIDEQLRVIYEDNIHFDKDLPEFGVGMYSGRLISLCVDK</sequence>
<evidence type="ECO:0000313" key="2">
    <source>
        <dbReference type="Proteomes" id="UP000291020"/>
    </source>
</evidence>
<reference evidence="1" key="3">
    <citation type="submission" date="2025-09" db="UniProtKB">
        <authorList>
            <consortium name="Ensembl"/>
        </authorList>
    </citation>
    <scope>IDENTIFICATION</scope>
</reference>
<protein>
    <recommendedName>
        <fullName evidence="3">Carbohydrate kinase FGGY N-terminal domain-containing protein</fullName>
    </recommendedName>
</protein>
<reference evidence="1" key="2">
    <citation type="submission" date="2025-08" db="UniProtKB">
        <authorList>
            <consortium name="Ensembl"/>
        </authorList>
    </citation>
    <scope>IDENTIFICATION</scope>
</reference>